<evidence type="ECO:0000259" key="5">
    <source>
        <dbReference type="PROSITE" id="PS51464"/>
    </source>
</evidence>
<dbReference type="PROSITE" id="PS51464">
    <property type="entry name" value="SIS"/>
    <property type="match status" value="1"/>
</dbReference>
<sequence>MPLRDRIDEHRGRLSPADRSVVDVLLSHPTEAAFLPAEQVAERAGVHVATATRLAKKLGYAGYPQLRSALQSELLEGVDAAARVRRRLDRSPDEDLVAGLVDDEVAALRGVARAVAQEELDGVAARVLAARRVLVYARGNATVLSALLARRLRRFGLPVVDLPGSDRDLAEELVSLHRDDLVVALAFRRPPRTLRPLLATAHEVGAPVVLVTDVLGDDLGAASTTVLAAPRGNGREFQSLTVPMAVVNALVLTIARAAAGRTTTALERLEELLERFDT</sequence>
<dbReference type="PANTHER" id="PTHR30514:SF18">
    <property type="entry name" value="RPIR-FAMILY TRANSCRIPTIONAL REGULATOR"/>
    <property type="match status" value="1"/>
</dbReference>
<dbReference type="PANTHER" id="PTHR30514">
    <property type="entry name" value="GLUCOKINASE"/>
    <property type="match status" value="1"/>
</dbReference>
<keyword evidence="7" id="KW-1185">Reference proteome</keyword>
<dbReference type="InterPro" id="IPR036388">
    <property type="entry name" value="WH-like_DNA-bd_sf"/>
</dbReference>
<organism evidence="6 7">
    <name type="scientific">Pseudonocardia kunmingensis</name>
    <dbReference type="NCBI Taxonomy" id="630975"/>
    <lineage>
        <taxon>Bacteria</taxon>
        <taxon>Bacillati</taxon>
        <taxon>Actinomycetota</taxon>
        <taxon>Actinomycetes</taxon>
        <taxon>Pseudonocardiales</taxon>
        <taxon>Pseudonocardiaceae</taxon>
        <taxon>Pseudonocardia</taxon>
    </lineage>
</organism>
<accession>A0A543DZW1</accession>
<comment type="caution">
    <text evidence="6">The sequence shown here is derived from an EMBL/GenBank/DDBJ whole genome shotgun (WGS) entry which is preliminary data.</text>
</comment>
<dbReference type="Pfam" id="PF01380">
    <property type="entry name" value="SIS"/>
    <property type="match status" value="1"/>
</dbReference>
<dbReference type="Gene3D" id="3.40.50.10490">
    <property type="entry name" value="Glucose-6-phosphate isomerase like protein, domain 1"/>
    <property type="match status" value="1"/>
</dbReference>
<evidence type="ECO:0000256" key="1">
    <source>
        <dbReference type="ARBA" id="ARBA00023015"/>
    </source>
</evidence>
<dbReference type="GO" id="GO:0003700">
    <property type="term" value="F:DNA-binding transcription factor activity"/>
    <property type="evidence" value="ECO:0007669"/>
    <property type="project" value="InterPro"/>
</dbReference>
<evidence type="ECO:0000313" key="7">
    <source>
        <dbReference type="Proteomes" id="UP000315677"/>
    </source>
</evidence>
<feature type="domain" description="SIS" evidence="5">
    <location>
        <begin position="123"/>
        <end position="264"/>
    </location>
</feature>
<dbReference type="Proteomes" id="UP000315677">
    <property type="component" value="Unassembled WGS sequence"/>
</dbReference>
<dbReference type="CDD" id="cd05013">
    <property type="entry name" value="SIS_RpiR"/>
    <property type="match status" value="1"/>
</dbReference>
<dbReference type="RefSeq" id="WP_170231231.1">
    <property type="nucleotide sequence ID" value="NZ_VFPA01000001.1"/>
</dbReference>
<dbReference type="InterPro" id="IPR047640">
    <property type="entry name" value="RpiR-like"/>
</dbReference>
<evidence type="ECO:0000256" key="3">
    <source>
        <dbReference type="ARBA" id="ARBA00023163"/>
    </source>
</evidence>
<keyword evidence="2" id="KW-0238">DNA-binding</keyword>
<name>A0A543DZW1_9PSEU</name>
<evidence type="ECO:0000259" key="4">
    <source>
        <dbReference type="PROSITE" id="PS51071"/>
    </source>
</evidence>
<dbReference type="PROSITE" id="PS51071">
    <property type="entry name" value="HTH_RPIR"/>
    <property type="match status" value="1"/>
</dbReference>
<dbReference type="InterPro" id="IPR035472">
    <property type="entry name" value="RpiR-like_SIS"/>
</dbReference>
<dbReference type="GO" id="GO:0097367">
    <property type="term" value="F:carbohydrate derivative binding"/>
    <property type="evidence" value="ECO:0007669"/>
    <property type="project" value="InterPro"/>
</dbReference>
<feature type="domain" description="HTH rpiR-type" evidence="4">
    <location>
        <begin position="1"/>
        <end position="77"/>
    </location>
</feature>
<dbReference type="SUPFAM" id="SSF53697">
    <property type="entry name" value="SIS domain"/>
    <property type="match status" value="1"/>
</dbReference>
<dbReference type="Pfam" id="PF01418">
    <property type="entry name" value="HTH_6"/>
    <property type="match status" value="1"/>
</dbReference>
<evidence type="ECO:0000313" key="6">
    <source>
        <dbReference type="EMBL" id="TQM14842.1"/>
    </source>
</evidence>
<evidence type="ECO:0000256" key="2">
    <source>
        <dbReference type="ARBA" id="ARBA00023125"/>
    </source>
</evidence>
<dbReference type="InterPro" id="IPR046348">
    <property type="entry name" value="SIS_dom_sf"/>
</dbReference>
<dbReference type="InterPro" id="IPR001347">
    <property type="entry name" value="SIS_dom"/>
</dbReference>
<keyword evidence="3" id="KW-0804">Transcription</keyword>
<dbReference type="InterPro" id="IPR000281">
    <property type="entry name" value="HTH_RpiR"/>
</dbReference>
<dbReference type="InterPro" id="IPR009057">
    <property type="entry name" value="Homeodomain-like_sf"/>
</dbReference>
<dbReference type="GO" id="GO:0003677">
    <property type="term" value="F:DNA binding"/>
    <property type="evidence" value="ECO:0007669"/>
    <property type="project" value="UniProtKB-KW"/>
</dbReference>
<dbReference type="GO" id="GO:1901135">
    <property type="term" value="P:carbohydrate derivative metabolic process"/>
    <property type="evidence" value="ECO:0007669"/>
    <property type="project" value="InterPro"/>
</dbReference>
<keyword evidence="1" id="KW-0805">Transcription regulation</keyword>
<proteinExistence type="predicted"/>
<dbReference type="AlphaFoldDB" id="A0A543DZW1"/>
<dbReference type="Gene3D" id="1.10.10.10">
    <property type="entry name" value="Winged helix-like DNA-binding domain superfamily/Winged helix DNA-binding domain"/>
    <property type="match status" value="1"/>
</dbReference>
<dbReference type="SUPFAM" id="SSF46689">
    <property type="entry name" value="Homeodomain-like"/>
    <property type="match status" value="1"/>
</dbReference>
<reference evidence="6 7" key="1">
    <citation type="submission" date="2019-06" db="EMBL/GenBank/DDBJ databases">
        <title>Sequencing the genomes of 1000 actinobacteria strains.</title>
        <authorList>
            <person name="Klenk H.-P."/>
        </authorList>
    </citation>
    <scope>NUCLEOTIDE SEQUENCE [LARGE SCALE GENOMIC DNA]</scope>
    <source>
        <strain evidence="6 7">DSM 45301</strain>
    </source>
</reference>
<gene>
    <name evidence="6" type="ORF">FB558_1618</name>
</gene>
<protein>
    <submittedName>
        <fullName evidence="6">RpiR family transcriptional regulator</fullName>
    </submittedName>
</protein>
<dbReference type="EMBL" id="VFPA01000001">
    <property type="protein sequence ID" value="TQM14842.1"/>
    <property type="molecule type" value="Genomic_DNA"/>
</dbReference>